<keyword evidence="1 2" id="KW-0413">Isomerase</keyword>
<dbReference type="AlphaFoldDB" id="A0A927D5I6"/>
<feature type="active site" description="Proton donor/acceptor" evidence="3">
    <location>
        <position position="137"/>
    </location>
</feature>
<dbReference type="Proteomes" id="UP000635142">
    <property type="component" value="Unassembled WGS sequence"/>
</dbReference>
<evidence type="ECO:0000313" key="5">
    <source>
        <dbReference type="EMBL" id="MBD3665580.1"/>
    </source>
</evidence>
<dbReference type="EMBL" id="JACTAG010000002">
    <property type="protein sequence ID" value="MBD3665580.1"/>
    <property type="molecule type" value="Genomic_DNA"/>
</dbReference>
<gene>
    <name evidence="5" type="ORF">H9Q16_16725</name>
</gene>
<protein>
    <submittedName>
        <fullName evidence="5">TIM barrel protein</fullName>
    </submittedName>
</protein>
<keyword evidence="6" id="KW-1185">Reference proteome</keyword>
<dbReference type="InterPro" id="IPR050417">
    <property type="entry name" value="Sugar_Epim/Isomerase"/>
</dbReference>
<comment type="caution">
    <text evidence="5">The sequence shown here is derived from an EMBL/GenBank/DDBJ whole genome shotgun (WGS) entry which is preliminary data.</text>
</comment>
<evidence type="ECO:0000313" key="6">
    <source>
        <dbReference type="Proteomes" id="UP000635142"/>
    </source>
</evidence>
<dbReference type="Pfam" id="PF01261">
    <property type="entry name" value="AP_endonuc_2"/>
    <property type="match status" value="1"/>
</dbReference>
<dbReference type="GO" id="GO:0008903">
    <property type="term" value="F:hydroxypyruvate isomerase activity"/>
    <property type="evidence" value="ECO:0007669"/>
    <property type="project" value="TreeGrafter"/>
</dbReference>
<dbReference type="PANTHER" id="PTHR43489:SF6">
    <property type="entry name" value="HYDROXYPYRUVATE ISOMERASE-RELATED"/>
    <property type="match status" value="1"/>
</dbReference>
<evidence type="ECO:0000256" key="1">
    <source>
        <dbReference type="ARBA" id="ARBA00023235"/>
    </source>
</evidence>
<dbReference type="InterPro" id="IPR036237">
    <property type="entry name" value="Xyl_isomerase-like_sf"/>
</dbReference>
<dbReference type="PANTHER" id="PTHR43489">
    <property type="entry name" value="ISOMERASE"/>
    <property type="match status" value="1"/>
</dbReference>
<evidence type="ECO:0000256" key="2">
    <source>
        <dbReference type="PIRNR" id="PIRNR006241"/>
    </source>
</evidence>
<sequence>MKLAANLTLLWPELPYLDRFDAARKAGFDAVEILFPYDVAVAKTQAALTRNGLQMILLNAPPPNDTGTPRGFAADLAQTDRFRSDMRLAFEFAQALSAEMIHVMTGPGAGARARDTLIGNMRWACAQAPAGITLMLEPLNQTMMPGYFLSDYALAADVIAAVEANNIALQFDSYHAQMIHADAVQVFDQYRPLIRHIQIGDTPDRGAPGSGAVDFDTLFERIRISGYDRWVSGEYHPGMATEKTLDWMKYA</sequence>
<comment type="similarity">
    <text evidence="2">Belongs to the hyi family.</text>
</comment>
<dbReference type="PIRSF" id="PIRSF006241">
    <property type="entry name" value="HyI"/>
    <property type="match status" value="1"/>
</dbReference>
<feature type="domain" description="Xylose isomerase-like TIM barrel" evidence="4">
    <location>
        <begin position="20"/>
        <end position="249"/>
    </location>
</feature>
<proteinExistence type="inferred from homology"/>
<evidence type="ECO:0000259" key="4">
    <source>
        <dbReference type="Pfam" id="PF01261"/>
    </source>
</evidence>
<dbReference type="InterPro" id="IPR026040">
    <property type="entry name" value="HyI-like"/>
</dbReference>
<organism evidence="5 6">
    <name type="scientific">Sulfitobacter aestuariivivens</name>
    <dbReference type="NCBI Taxonomy" id="2766981"/>
    <lineage>
        <taxon>Bacteria</taxon>
        <taxon>Pseudomonadati</taxon>
        <taxon>Pseudomonadota</taxon>
        <taxon>Alphaproteobacteria</taxon>
        <taxon>Rhodobacterales</taxon>
        <taxon>Roseobacteraceae</taxon>
        <taxon>Sulfitobacter</taxon>
    </lineage>
</organism>
<accession>A0A927D5I6</accession>
<feature type="active site" description="Proton donor/acceptor" evidence="3">
    <location>
        <position position="234"/>
    </location>
</feature>
<dbReference type="RefSeq" id="WP_191076548.1">
    <property type="nucleotide sequence ID" value="NZ_JACTAG010000002.1"/>
</dbReference>
<name>A0A927D5I6_9RHOB</name>
<dbReference type="SUPFAM" id="SSF51658">
    <property type="entry name" value="Xylose isomerase-like"/>
    <property type="match status" value="1"/>
</dbReference>
<reference evidence="5" key="1">
    <citation type="submission" date="2020-08" db="EMBL/GenBank/DDBJ databases">
        <title>Sulfitobacter aestuariivivens sp. nov., isolated from a tidal flat.</title>
        <authorList>
            <person name="Park S."/>
            <person name="Yoon J.-H."/>
        </authorList>
    </citation>
    <scope>NUCLEOTIDE SEQUENCE</scope>
    <source>
        <strain evidence="5">TSTF-M16</strain>
    </source>
</reference>
<dbReference type="Gene3D" id="3.20.20.150">
    <property type="entry name" value="Divalent-metal-dependent TIM barrel enzymes"/>
    <property type="match status" value="1"/>
</dbReference>
<dbReference type="GO" id="GO:0046487">
    <property type="term" value="P:glyoxylate metabolic process"/>
    <property type="evidence" value="ECO:0007669"/>
    <property type="project" value="TreeGrafter"/>
</dbReference>
<dbReference type="InterPro" id="IPR013022">
    <property type="entry name" value="Xyl_isomerase-like_TIM-brl"/>
</dbReference>
<evidence type="ECO:0000256" key="3">
    <source>
        <dbReference type="PIRSR" id="PIRSR006241-50"/>
    </source>
</evidence>